<keyword evidence="1" id="KW-1133">Transmembrane helix</keyword>
<dbReference type="KEGG" id="bcai:K788_0004563"/>
<evidence type="ECO:0000256" key="1">
    <source>
        <dbReference type="SAM" id="Phobius"/>
    </source>
</evidence>
<accession>A0A0P0RAF3</accession>
<evidence type="ECO:0000313" key="2">
    <source>
        <dbReference type="EMBL" id="ALL65314.1"/>
    </source>
</evidence>
<dbReference type="Proteomes" id="UP000019146">
    <property type="component" value="Chromosome 1"/>
</dbReference>
<keyword evidence="1" id="KW-0472">Membrane</keyword>
<feature type="transmembrane region" description="Helical" evidence="1">
    <location>
        <begin position="86"/>
        <end position="106"/>
    </location>
</feature>
<dbReference type="EMBL" id="CP012746">
    <property type="protein sequence ID" value="ALL65314.1"/>
    <property type="molecule type" value="Genomic_DNA"/>
</dbReference>
<keyword evidence="1" id="KW-0812">Transmembrane</keyword>
<sequence length="119" mass="13200">MKHTTVQMIRAHLVTASVAATAIDVCVVSLLFFCKFPQTLFETAAFRELTFGLLLAAVLITRHVARRAFRAAVKRRHARFVGPRRDAVCVSAICPARGLVILHLHFTGMPYVPLKATGW</sequence>
<feature type="transmembrane region" description="Helical" evidence="1">
    <location>
        <begin position="45"/>
        <end position="65"/>
    </location>
</feature>
<gene>
    <name evidence="2" type="ORF">K788_0004563</name>
</gene>
<feature type="transmembrane region" description="Helical" evidence="1">
    <location>
        <begin position="12"/>
        <end position="33"/>
    </location>
</feature>
<evidence type="ECO:0000313" key="3">
    <source>
        <dbReference type="Proteomes" id="UP000019146"/>
    </source>
</evidence>
<dbReference type="GeneID" id="69969383"/>
<name>A0A0P0RAF3_9BURK</name>
<proteinExistence type="predicted"/>
<reference evidence="2 3" key="1">
    <citation type="journal article" date="2014" name="Genome Announc.">
        <title>Draft Genome Sequence of the Haloacid-Degrading Burkholderia caribensis Strain MBA4.</title>
        <authorList>
            <person name="Pan Y."/>
            <person name="Kong K.F."/>
            <person name="Tsang J.S."/>
        </authorList>
    </citation>
    <scope>NUCLEOTIDE SEQUENCE [LARGE SCALE GENOMIC DNA]</scope>
    <source>
        <strain evidence="2 3">MBA4</strain>
    </source>
</reference>
<dbReference type="RefSeq" id="WP_036005505.1">
    <property type="nucleotide sequence ID" value="NZ_CP012746.1"/>
</dbReference>
<organism evidence="2 3">
    <name type="scientific">Paraburkholderia caribensis MBA4</name>
    <dbReference type="NCBI Taxonomy" id="1323664"/>
    <lineage>
        <taxon>Bacteria</taxon>
        <taxon>Pseudomonadati</taxon>
        <taxon>Pseudomonadota</taxon>
        <taxon>Betaproteobacteria</taxon>
        <taxon>Burkholderiales</taxon>
        <taxon>Burkholderiaceae</taxon>
        <taxon>Paraburkholderia</taxon>
    </lineage>
</organism>
<protein>
    <submittedName>
        <fullName evidence="2">Uncharacterized protein</fullName>
    </submittedName>
</protein>
<dbReference type="AlphaFoldDB" id="A0A0P0RAF3"/>